<dbReference type="Proteomes" id="UP001284601">
    <property type="component" value="Unassembled WGS sequence"/>
</dbReference>
<dbReference type="RefSeq" id="WP_318599996.1">
    <property type="nucleotide sequence ID" value="NZ_JAWSTH010000092.1"/>
</dbReference>
<accession>A0ABU4HYI1</accession>
<protein>
    <submittedName>
        <fullName evidence="2">RNA-binding S4 domain-containing protein</fullName>
    </submittedName>
</protein>
<sequence length="68" mass="7577">MREIPIRGEMIRLGQLLKLADLVEVGADAKLLLEDGLVTVNGELEQRRGRQLHRGDVVTVEDESVRVA</sequence>
<dbReference type="SUPFAM" id="SSF55174">
    <property type="entry name" value="Alpha-L RNA-binding motif"/>
    <property type="match status" value="1"/>
</dbReference>
<reference evidence="3" key="1">
    <citation type="submission" date="2023-07" db="EMBL/GenBank/DDBJ databases">
        <title>Conexibacter stalactiti sp. nov., isolated from stalactites in a lava cave and emended description of the genus Conexibacter.</title>
        <authorList>
            <person name="Lee S.D."/>
        </authorList>
    </citation>
    <scope>NUCLEOTIDE SEQUENCE [LARGE SCALE GENOMIC DNA]</scope>
    <source>
        <strain evidence="3">KCTC 39840</strain>
    </source>
</reference>
<evidence type="ECO:0000256" key="1">
    <source>
        <dbReference type="PROSITE-ProRule" id="PRU00182"/>
    </source>
</evidence>
<dbReference type="PROSITE" id="PS50889">
    <property type="entry name" value="S4"/>
    <property type="match status" value="1"/>
</dbReference>
<keyword evidence="3" id="KW-1185">Reference proteome</keyword>
<name>A0ABU4HYI1_9ACTN</name>
<dbReference type="Pfam" id="PF13275">
    <property type="entry name" value="S4_2"/>
    <property type="match status" value="1"/>
</dbReference>
<dbReference type="InterPro" id="IPR036986">
    <property type="entry name" value="S4_RNA-bd_sf"/>
</dbReference>
<keyword evidence="1" id="KW-0694">RNA-binding</keyword>
<proteinExistence type="predicted"/>
<comment type="caution">
    <text evidence="2">The sequence shown here is derived from an EMBL/GenBank/DDBJ whole genome shotgun (WGS) entry which is preliminary data.</text>
</comment>
<dbReference type="Gene3D" id="3.10.290.10">
    <property type="entry name" value="RNA-binding S4 domain"/>
    <property type="match status" value="1"/>
</dbReference>
<evidence type="ECO:0000313" key="2">
    <source>
        <dbReference type="EMBL" id="MDW5597530.1"/>
    </source>
</evidence>
<gene>
    <name evidence="2" type="ORF">R7226_24485</name>
</gene>
<dbReference type="EMBL" id="JAWSTH010000092">
    <property type="protein sequence ID" value="MDW5597530.1"/>
    <property type="molecule type" value="Genomic_DNA"/>
</dbReference>
<organism evidence="2 3">
    <name type="scientific">Conexibacter stalactiti</name>
    <dbReference type="NCBI Taxonomy" id="1940611"/>
    <lineage>
        <taxon>Bacteria</taxon>
        <taxon>Bacillati</taxon>
        <taxon>Actinomycetota</taxon>
        <taxon>Thermoleophilia</taxon>
        <taxon>Solirubrobacterales</taxon>
        <taxon>Conexibacteraceae</taxon>
        <taxon>Conexibacter</taxon>
    </lineage>
</organism>
<dbReference type="CDD" id="cd00165">
    <property type="entry name" value="S4"/>
    <property type="match status" value="1"/>
</dbReference>
<evidence type="ECO:0000313" key="3">
    <source>
        <dbReference type="Proteomes" id="UP001284601"/>
    </source>
</evidence>